<keyword evidence="4" id="KW-0238">DNA-binding</keyword>
<organism evidence="9 10">
    <name type="scientific">Collybiopsis confluens</name>
    <dbReference type="NCBI Taxonomy" id="2823264"/>
    <lineage>
        <taxon>Eukaryota</taxon>
        <taxon>Fungi</taxon>
        <taxon>Dikarya</taxon>
        <taxon>Basidiomycota</taxon>
        <taxon>Agaricomycotina</taxon>
        <taxon>Agaricomycetes</taxon>
        <taxon>Agaricomycetidae</taxon>
        <taxon>Agaricales</taxon>
        <taxon>Marasmiineae</taxon>
        <taxon>Omphalotaceae</taxon>
        <taxon>Collybiopsis</taxon>
    </lineage>
</organism>
<evidence type="ECO:0000256" key="2">
    <source>
        <dbReference type="ARBA" id="ARBA00010977"/>
    </source>
</evidence>
<dbReference type="CDD" id="cd20704">
    <property type="entry name" value="Orc3"/>
    <property type="match status" value="2"/>
</dbReference>
<accession>A0A8H5H616</accession>
<dbReference type="PANTHER" id="PTHR12748:SF0">
    <property type="entry name" value="ORIGIN RECOGNITION COMPLEX SUBUNIT 3"/>
    <property type="match status" value="1"/>
</dbReference>
<evidence type="ECO:0000256" key="1">
    <source>
        <dbReference type="ARBA" id="ARBA00004123"/>
    </source>
</evidence>
<evidence type="ECO:0000313" key="9">
    <source>
        <dbReference type="EMBL" id="KAF5377367.1"/>
    </source>
</evidence>
<feature type="domain" description="Origin recognition complex subunit 3 winged helix C-terminal" evidence="8">
    <location>
        <begin position="611"/>
        <end position="785"/>
    </location>
</feature>
<evidence type="ECO:0000259" key="8">
    <source>
        <dbReference type="Pfam" id="PF18137"/>
    </source>
</evidence>
<proteinExistence type="inferred from homology"/>
<dbReference type="Pfam" id="PF18137">
    <property type="entry name" value="WHD_ORC"/>
    <property type="match status" value="1"/>
</dbReference>
<evidence type="ECO:0000259" key="7">
    <source>
        <dbReference type="Pfam" id="PF07034"/>
    </source>
</evidence>
<evidence type="ECO:0000256" key="3">
    <source>
        <dbReference type="ARBA" id="ARBA00022705"/>
    </source>
</evidence>
<dbReference type="InterPro" id="IPR040855">
    <property type="entry name" value="ORC_WH_C"/>
</dbReference>
<feature type="region of interest" description="Disordered" evidence="6">
    <location>
        <begin position="680"/>
        <end position="721"/>
    </location>
</feature>
<name>A0A8H5H616_9AGAR</name>
<reference evidence="9 10" key="1">
    <citation type="journal article" date="2020" name="ISME J.">
        <title>Uncovering the hidden diversity of litter-decomposition mechanisms in mushroom-forming fungi.</title>
        <authorList>
            <person name="Floudas D."/>
            <person name="Bentzer J."/>
            <person name="Ahren D."/>
            <person name="Johansson T."/>
            <person name="Persson P."/>
            <person name="Tunlid A."/>
        </authorList>
    </citation>
    <scope>NUCLEOTIDE SEQUENCE [LARGE SCALE GENOMIC DNA]</scope>
    <source>
        <strain evidence="9 10">CBS 406.79</strain>
    </source>
</reference>
<evidence type="ECO:0008006" key="11">
    <source>
        <dbReference type="Google" id="ProtNLM"/>
    </source>
</evidence>
<protein>
    <recommendedName>
        <fullName evidence="11">Origin recognition complex subunit 3</fullName>
    </recommendedName>
</protein>
<dbReference type="Proteomes" id="UP000518752">
    <property type="component" value="Unassembled WGS sequence"/>
</dbReference>
<comment type="subcellular location">
    <subcellularLocation>
        <location evidence="1">Nucleus</location>
    </subcellularLocation>
</comment>
<evidence type="ECO:0000256" key="4">
    <source>
        <dbReference type="ARBA" id="ARBA00023125"/>
    </source>
</evidence>
<keyword evidence="5" id="KW-0539">Nucleus</keyword>
<evidence type="ECO:0000313" key="10">
    <source>
        <dbReference type="Proteomes" id="UP000518752"/>
    </source>
</evidence>
<dbReference type="GO" id="GO:0003688">
    <property type="term" value="F:DNA replication origin binding"/>
    <property type="evidence" value="ECO:0007669"/>
    <property type="project" value="TreeGrafter"/>
</dbReference>
<comment type="caution">
    <text evidence="9">The sequence shown here is derived from an EMBL/GenBank/DDBJ whole genome shotgun (WGS) entry which is preliminary data.</text>
</comment>
<dbReference type="PANTHER" id="PTHR12748">
    <property type="entry name" value="ORIGIN RECOGNITION COMPLEX SUBUNIT 3"/>
    <property type="match status" value="1"/>
</dbReference>
<keyword evidence="10" id="KW-1185">Reference proteome</keyword>
<feature type="compositionally biased region" description="Basic residues" evidence="6">
    <location>
        <begin position="686"/>
        <end position="699"/>
    </location>
</feature>
<evidence type="ECO:0000256" key="5">
    <source>
        <dbReference type="ARBA" id="ARBA00023242"/>
    </source>
</evidence>
<feature type="domain" description="Origin recognition complex subunit 3 N-terminal" evidence="7">
    <location>
        <begin position="30"/>
        <end position="312"/>
    </location>
</feature>
<dbReference type="GO" id="GO:0006270">
    <property type="term" value="P:DNA replication initiation"/>
    <property type="evidence" value="ECO:0007669"/>
    <property type="project" value="TreeGrafter"/>
</dbReference>
<dbReference type="EMBL" id="JAACJN010000084">
    <property type="protein sequence ID" value="KAF5377367.1"/>
    <property type="molecule type" value="Genomic_DNA"/>
</dbReference>
<dbReference type="GO" id="GO:0005664">
    <property type="term" value="C:nuclear origin of replication recognition complex"/>
    <property type="evidence" value="ECO:0007669"/>
    <property type="project" value="InterPro"/>
</dbReference>
<dbReference type="Pfam" id="PF07034">
    <property type="entry name" value="ORC3_N"/>
    <property type="match status" value="1"/>
</dbReference>
<evidence type="ECO:0000256" key="6">
    <source>
        <dbReference type="SAM" id="MobiDB-lite"/>
    </source>
</evidence>
<dbReference type="InterPro" id="IPR045667">
    <property type="entry name" value="ORC3_N"/>
</dbReference>
<sequence length="790" mass="89303">MTTTFYIPFDTTGDQHQDLEPEHLEFDLHRGSKARLKAYRVAWAKCFNRVQTLIQALYRPAVVDIIDHINSAYSSPDVILALPHPELPTIAVTNPSSDTFLLSSVVSELSDHAHAHLVCHLYPSDCSNLTIAMKSIISGFISSSESIKTSARSLASYDIGVLEAWYTAQENIGKLILLLHDFEQIDPSVLQDVIHILRQSSLHTPQIPLVLLVSLSSPQSPSSYFQITYPRSSLKLLRIHSVIAPGGIRIFEEVVMKTFVDMGHDPDIFLGPAALEYLAEYAARLDPSADVILNVLQLAHLKHFLSNPLTALTHSTPSIDTLQNPASSEFKTFLVDRLNYDEFLEQDDEAENIPLPSYSEENLPDVIKAVDGARAEFQIRTQGIRLAYFLLQLVHNFLLEKGYKGLGVHWGKRSSSTASAAEAAPILAFRARDPSQSSSSSTSAVFSVFAHLQNFINIMQKDSNSQTSKDIRFMRTLLRKLKPDELADFLGILIEYLEGLADDVIGALNLNAVVRKLEKWRGEADDDADIIMEEEDHSTTMRKVAENLAEWMFEYIDELTEPLESAPLWDVWYTGMTPYPAEVCVIVRFVDLIAEVGCSQLQALNPSIYTTILAGLLRPRQFAADDESRDKEDEDEDDPLWRLPDTSILLHRYLESGRMINVYDWFESFHVVLETQRKEHLEPRRKERSKGRTKSKKASNSKSDRGKGRGKASKAQDTDGTYEVVEENAQETEHENIKHDNIVEDGDAWKLVIQARFIRALHELDLMGFLKHTRRRPDHVLRTVFELPEQ</sequence>
<dbReference type="GO" id="GO:0005656">
    <property type="term" value="C:nuclear pre-replicative complex"/>
    <property type="evidence" value="ECO:0007669"/>
    <property type="project" value="TreeGrafter"/>
</dbReference>
<gene>
    <name evidence="9" type="ORF">D9757_008017</name>
</gene>
<comment type="similarity">
    <text evidence="2">Belongs to the ORC3 family.</text>
</comment>
<dbReference type="GO" id="GO:0031261">
    <property type="term" value="C:DNA replication preinitiation complex"/>
    <property type="evidence" value="ECO:0007669"/>
    <property type="project" value="TreeGrafter"/>
</dbReference>
<keyword evidence="3" id="KW-0235">DNA replication</keyword>
<dbReference type="AlphaFoldDB" id="A0A8H5H616"/>
<dbReference type="InterPro" id="IPR020795">
    <property type="entry name" value="ORC3"/>
</dbReference>
<dbReference type="OrthoDB" id="10265211at2759"/>